<accession>A0ABQ2KH47</accession>
<sequence length="376" mass="41855">MALMEHPTALSQTPAANRRSRILDRLARPIVDAVLPRIDSRIPESTRPFGAPEMMRPHAGSRRWAWTHYGVFLPELPGPHRYLNTMTLIGATGALAFDNDYLAADDARDTATVLSSTAADGHHHYRAYDTGRDCSFADDGSRLDWGRDLSITGAYPHFHVRGHYDNFDVSLDVQATEQVSWFVRTPVYDHLSLFATATGTLTDKTGSVAIDQTLCTFEYARCMSPQALAAQALSTRRKLPVDFFTYQIVNLDSSTQVLLTEVRAAGAVACRLAYVRCLDGTTRVYDDVAMTVLSYQAQPLVDPRGRTMRVPRQLRWLVRDAAGAEILAFDAEVDSPLRYGHGRGYVGAYTYRGTWQGRRPVTGSGYLEWIDCEPGQ</sequence>
<evidence type="ECO:0000313" key="2">
    <source>
        <dbReference type="Proteomes" id="UP000658127"/>
    </source>
</evidence>
<evidence type="ECO:0000313" key="1">
    <source>
        <dbReference type="EMBL" id="GGN83382.1"/>
    </source>
</evidence>
<evidence type="ECO:0008006" key="3">
    <source>
        <dbReference type="Google" id="ProtNLM"/>
    </source>
</evidence>
<organism evidence="1 2">
    <name type="scientific">Nocardia rhizosphaerihabitans</name>
    <dbReference type="NCBI Taxonomy" id="1691570"/>
    <lineage>
        <taxon>Bacteria</taxon>
        <taxon>Bacillati</taxon>
        <taxon>Actinomycetota</taxon>
        <taxon>Actinomycetes</taxon>
        <taxon>Mycobacteriales</taxon>
        <taxon>Nocardiaceae</taxon>
        <taxon>Nocardia</taxon>
    </lineage>
</organism>
<gene>
    <name evidence="1" type="ORF">GCM10011610_35640</name>
</gene>
<dbReference type="EMBL" id="BMNE01000004">
    <property type="protein sequence ID" value="GGN83382.1"/>
    <property type="molecule type" value="Genomic_DNA"/>
</dbReference>
<dbReference type="Pfam" id="PF20375">
    <property type="entry name" value="DUF6670"/>
    <property type="match status" value="1"/>
</dbReference>
<proteinExistence type="predicted"/>
<dbReference type="Proteomes" id="UP000658127">
    <property type="component" value="Unassembled WGS sequence"/>
</dbReference>
<name>A0ABQ2KH47_9NOCA</name>
<comment type="caution">
    <text evidence="1">The sequence shown here is derived from an EMBL/GenBank/DDBJ whole genome shotgun (WGS) entry which is preliminary data.</text>
</comment>
<keyword evidence="2" id="KW-1185">Reference proteome</keyword>
<reference evidence="2" key="1">
    <citation type="journal article" date="2019" name="Int. J. Syst. Evol. Microbiol.">
        <title>The Global Catalogue of Microorganisms (GCM) 10K type strain sequencing project: providing services to taxonomists for standard genome sequencing and annotation.</title>
        <authorList>
            <consortium name="The Broad Institute Genomics Platform"/>
            <consortium name="The Broad Institute Genome Sequencing Center for Infectious Disease"/>
            <person name="Wu L."/>
            <person name="Ma J."/>
        </authorList>
    </citation>
    <scope>NUCLEOTIDE SEQUENCE [LARGE SCALE GENOMIC DNA]</scope>
    <source>
        <strain evidence="2">CGMCC 4.7329</strain>
    </source>
</reference>
<protein>
    <recommendedName>
        <fullName evidence="3">AttH domain-containing protein</fullName>
    </recommendedName>
</protein>
<dbReference type="InterPro" id="IPR046611">
    <property type="entry name" value="DUF6670"/>
</dbReference>